<evidence type="ECO:0000313" key="2">
    <source>
        <dbReference type="Proteomes" id="UP000054485"/>
    </source>
</evidence>
<accession>A0A0D0AZY3</accession>
<dbReference type="EMBL" id="KN835325">
    <property type="protein sequence ID" value="KIK39872.1"/>
    <property type="molecule type" value="Genomic_DNA"/>
</dbReference>
<reference evidence="2" key="2">
    <citation type="submission" date="2015-01" db="EMBL/GenBank/DDBJ databases">
        <title>Evolutionary Origins and Diversification of the Mycorrhizal Mutualists.</title>
        <authorList>
            <consortium name="DOE Joint Genome Institute"/>
            <consortium name="Mycorrhizal Genomics Consortium"/>
            <person name="Kohler A."/>
            <person name="Kuo A."/>
            <person name="Nagy L.G."/>
            <person name="Floudas D."/>
            <person name="Copeland A."/>
            <person name="Barry K.W."/>
            <person name="Cichocki N."/>
            <person name="Veneault-Fourrey C."/>
            <person name="LaButti K."/>
            <person name="Lindquist E.A."/>
            <person name="Lipzen A."/>
            <person name="Lundell T."/>
            <person name="Morin E."/>
            <person name="Murat C."/>
            <person name="Riley R."/>
            <person name="Ohm R."/>
            <person name="Sun H."/>
            <person name="Tunlid A."/>
            <person name="Henrissat B."/>
            <person name="Grigoriev I.V."/>
            <person name="Hibbett D.S."/>
            <person name="Martin F."/>
        </authorList>
    </citation>
    <scope>NUCLEOTIDE SEQUENCE [LARGE SCALE GENOMIC DNA]</scope>
    <source>
        <strain evidence="2">UH-Slu-Lm8-n1</strain>
    </source>
</reference>
<dbReference type="Proteomes" id="UP000054485">
    <property type="component" value="Unassembled WGS sequence"/>
</dbReference>
<protein>
    <submittedName>
        <fullName evidence="1">Uncharacterized protein</fullName>
    </submittedName>
</protein>
<proteinExistence type="predicted"/>
<name>A0A0D0AZY3_9AGAM</name>
<keyword evidence="2" id="KW-1185">Reference proteome</keyword>
<sequence length="128" mass="14282">MFHVRNITAYLQVPSNRMTMISTCPLADVTPIFTSSWRKSNGDGDMQVGDSEQLDSNAISLRYQVKLVPVSRAPRQNNVKIQQFAAELTLVFTDCQCYSLASYVRLSDQHGPSSASELRCLQPSTTHL</sequence>
<reference evidence="1 2" key="1">
    <citation type="submission" date="2014-04" db="EMBL/GenBank/DDBJ databases">
        <authorList>
            <consortium name="DOE Joint Genome Institute"/>
            <person name="Kuo A."/>
            <person name="Ruytinx J."/>
            <person name="Rineau F."/>
            <person name="Colpaert J."/>
            <person name="Kohler A."/>
            <person name="Nagy L.G."/>
            <person name="Floudas D."/>
            <person name="Copeland A."/>
            <person name="Barry K.W."/>
            <person name="Cichocki N."/>
            <person name="Veneault-Fourrey C."/>
            <person name="LaButti K."/>
            <person name="Lindquist E.A."/>
            <person name="Lipzen A."/>
            <person name="Lundell T."/>
            <person name="Morin E."/>
            <person name="Murat C."/>
            <person name="Sun H."/>
            <person name="Tunlid A."/>
            <person name="Henrissat B."/>
            <person name="Grigoriev I.V."/>
            <person name="Hibbett D.S."/>
            <person name="Martin F."/>
            <person name="Nordberg H.P."/>
            <person name="Cantor M.N."/>
            <person name="Hua S.X."/>
        </authorList>
    </citation>
    <scope>NUCLEOTIDE SEQUENCE [LARGE SCALE GENOMIC DNA]</scope>
    <source>
        <strain evidence="1 2">UH-Slu-Lm8-n1</strain>
    </source>
</reference>
<dbReference type="AlphaFoldDB" id="A0A0D0AZY3"/>
<dbReference type="HOGENOM" id="CLU_1961030_0_0_1"/>
<dbReference type="InParanoid" id="A0A0D0AZY3"/>
<evidence type="ECO:0000313" key="1">
    <source>
        <dbReference type="EMBL" id="KIK39872.1"/>
    </source>
</evidence>
<organism evidence="1 2">
    <name type="scientific">Suillus luteus UH-Slu-Lm8-n1</name>
    <dbReference type="NCBI Taxonomy" id="930992"/>
    <lineage>
        <taxon>Eukaryota</taxon>
        <taxon>Fungi</taxon>
        <taxon>Dikarya</taxon>
        <taxon>Basidiomycota</taxon>
        <taxon>Agaricomycotina</taxon>
        <taxon>Agaricomycetes</taxon>
        <taxon>Agaricomycetidae</taxon>
        <taxon>Boletales</taxon>
        <taxon>Suillineae</taxon>
        <taxon>Suillaceae</taxon>
        <taxon>Suillus</taxon>
    </lineage>
</organism>
<gene>
    <name evidence="1" type="ORF">CY34DRAFT_300100</name>
</gene>